<keyword evidence="1" id="KW-0175">Coiled coil</keyword>
<feature type="signal peptide" evidence="2">
    <location>
        <begin position="1"/>
        <end position="17"/>
    </location>
</feature>
<keyword evidence="2" id="KW-0732">Signal</keyword>
<dbReference type="SUPFAM" id="SSF56954">
    <property type="entry name" value="Outer membrane efflux proteins (OEP)"/>
    <property type="match status" value="1"/>
</dbReference>
<feature type="coiled-coil region" evidence="1">
    <location>
        <begin position="294"/>
        <end position="367"/>
    </location>
</feature>
<dbReference type="RefSeq" id="WP_067321466.1">
    <property type="nucleotide sequence ID" value="NZ_CBCRWS010000012.1"/>
</dbReference>
<accession>A0A7Z0PDP3</accession>
<protein>
    <submittedName>
        <fullName evidence="3">TolC family protein</fullName>
    </submittedName>
</protein>
<evidence type="ECO:0000256" key="2">
    <source>
        <dbReference type="SAM" id="SignalP"/>
    </source>
</evidence>
<dbReference type="GO" id="GO:0015562">
    <property type="term" value="F:efflux transmembrane transporter activity"/>
    <property type="evidence" value="ECO:0007669"/>
    <property type="project" value="InterPro"/>
</dbReference>
<gene>
    <name evidence="3" type="ORF">HP397_00745</name>
</gene>
<name>A0A7Z0PDP3_9FUSO</name>
<reference evidence="3 4" key="1">
    <citation type="submission" date="2020-05" db="EMBL/GenBank/DDBJ databases">
        <title>Streptobacillus felis strain LHL191014123.</title>
        <authorList>
            <person name="Fawzy A."/>
            <person name="Rau J."/>
            <person name="Risse K."/>
            <person name="Schauerte N."/>
            <person name="Geiger C."/>
            <person name="Blom J."/>
            <person name="Imirzalioglu C."/>
            <person name="Falgenhauer J."/>
            <person name="Bach A."/>
            <person name="Herden C."/>
            <person name="Eisenberg T."/>
        </authorList>
    </citation>
    <scope>NUCLEOTIDE SEQUENCE [LARGE SCALE GENOMIC DNA]</scope>
    <source>
        <strain evidence="3 4">LHL191014123</strain>
    </source>
</reference>
<dbReference type="Proteomes" id="UP000526184">
    <property type="component" value="Unassembled WGS sequence"/>
</dbReference>
<evidence type="ECO:0000313" key="3">
    <source>
        <dbReference type="EMBL" id="NYV27354.1"/>
    </source>
</evidence>
<keyword evidence="4" id="KW-1185">Reference proteome</keyword>
<organism evidence="3 4">
    <name type="scientific">Streptobacillus felis</name>
    <dbReference type="NCBI Taxonomy" id="1384509"/>
    <lineage>
        <taxon>Bacteria</taxon>
        <taxon>Fusobacteriati</taxon>
        <taxon>Fusobacteriota</taxon>
        <taxon>Fusobacteriia</taxon>
        <taxon>Fusobacteriales</taxon>
        <taxon>Leptotrichiaceae</taxon>
        <taxon>Streptobacillus</taxon>
    </lineage>
</organism>
<feature type="chain" id="PRO_5031216647" evidence="2">
    <location>
        <begin position="18"/>
        <end position="404"/>
    </location>
</feature>
<evidence type="ECO:0000313" key="4">
    <source>
        <dbReference type="Proteomes" id="UP000526184"/>
    </source>
</evidence>
<comment type="caution">
    <text evidence="3">The sequence shown here is derived from an EMBL/GenBank/DDBJ whole genome shotgun (WGS) entry which is preliminary data.</text>
</comment>
<dbReference type="Gene3D" id="1.20.1600.10">
    <property type="entry name" value="Outer membrane efflux proteins (OEP)"/>
    <property type="match status" value="1"/>
</dbReference>
<dbReference type="AlphaFoldDB" id="A0A7Z0PDP3"/>
<proteinExistence type="predicted"/>
<evidence type="ECO:0000256" key="1">
    <source>
        <dbReference type="SAM" id="Coils"/>
    </source>
</evidence>
<dbReference type="EMBL" id="JABMKT010000002">
    <property type="protein sequence ID" value="NYV27354.1"/>
    <property type="molecule type" value="Genomic_DNA"/>
</dbReference>
<dbReference type="OrthoDB" id="95203at2"/>
<sequence>MKKILLFLFAFSTFISANERNIDLENKINNEYLRKEEKLKKDNLKNNLMDFNKINISTGIDYSKNTAGQSLIQNNSINYAFISYNLSFDLLNKNISNHSINASKTINEYFYNRIDENRVDYLISKHNLELEKEKDFFEKLELLKKYKLQEKIVELNQKEKNKIEQDIKNIEKSYQLGAISKFDYEVAKSKLDLSQLQFSLDKDTLDQLKTNILYEELVNESLDLEFDNKKVEDNLIRDFVKRKYINIEELKISKLEYNSIKDLVLNKIPLITPSVGYDIKNNGFMASLNITKTFDIVTNEYDDIKELKQEIQNKKDKLKLLEEKMFIEEKNIYNALLFKYIANNTTVKNLEYELKILERKFELGSENFINLLNKRNELHKAKINLEESMLDVIINNLKYKRGVK</sequence>